<dbReference type="RefSeq" id="WP_010986929.1">
    <property type="nucleotide sequence ID" value="NZ_BAABTN010000049.1"/>
</dbReference>
<dbReference type="STRING" id="33903.AQJ43_23680"/>
<dbReference type="Proteomes" id="UP000299211">
    <property type="component" value="Unassembled WGS sequence"/>
</dbReference>
<keyword evidence="1" id="KW-0472">Membrane</keyword>
<protein>
    <submittedName>
        <fullName evidence="2">Uncharacterized protein</fullName>
    </submittedName>
</protein>
<organism evidence="2 5">
    <name type="scientific">Streptomyces avermitilis</name>
    <dbReference type="NCBI Taxonomy" id="33903"/>
    <lineage>
        <taxon>Bacteria</taxon>
        <taxon>Bacillati</taxon>
        <taxon>Actinomycetota</taxon>
        <taxon>Actinomycetes</taxon>
        <taxon>Kitasatosporales</taxon>
        <taxon>Streptomycetaceae</taxon>
        <taxon>Streptomyces</taxon>
    </lineage>
</organism>
<feature type="transmembrane region" description="Helical" evidence="1">
    <location>
        <begin position="15"/>
        <end position="36"/>
    </location>
</feature>
<reference evidence="2 5" key="2">
    <citation type="submission" date="2019-04" db="EMBL/GenBank/DDBJ databases">
        <title>Draft genome sequences of Streptomyces avermitilis NBRC 14893.</title>
        <authorList>
            <person name="Komaki H."/>
            <person name="Tamura T."/>
            <person name="Hosoyama A."/>
        </authorList>
    </citation>
    <scope>NUCLEOTIDE SEQUENCE [LARGE SCALE GENOMIC DNA]</scope>
    <source>
        <strain evidence="2 5">NBRC 14893</strain>
    </source>
</reference>
<sequence length="186" mass="21085">MNHMTIALFGLNKDYTVALVGLTGTLLGAVVAFLGIRWQVNRQEREKQLDHATKECGRALLTLLRLFRKEPEYVSGDAPESWKSDMTDQVDVLKLTIPLFHHKDLRKRLNSTVDILADWHYVVFDGPGGHEYPESAPVIREVLQHAVDCIGAVRRGARRLPEETEAFRTAIGNISEFWAYDADSRL</sequence>
<gene>
    <name evidence="2" type="ORF">SAV14893_050790</name>
    <name evidence="3" type="ORF">SAV31267_035800</name>
</gene>
<evidence type="ECO:0000256" key="1">
    <source>
        <dbReference type="SAM" id="Phobius"/>
    </source>
</evidence>
<name>A0A4D4M071_STRAX</name>
<dbReference type="AlphaFoldDB" id="A0A4D4M071"/>
<dbReference type="Proteomes" id="UP000302139">
    <property type="component" value="Unassembled WGS sequence"/>
</dbReference>
<evidence type="ECO:0000313" key="3">
    <source>
        <dbReference type="EMBL" id="GDY74095.1"/>
    </source>
</evidence>
<dbReference type="EMBL" id="BJHY01000001">
    <property type="protein sequence ID" value="GDY74095.1"/>
    <property type="molecule type" value="Genomic_DNA"/>
</dbReference>
<dbReference type="EMBL" id="BJHX01000001">
    <property type="protein sequence ID" value="GDY65686.1"/>
    <property type="molecule type" value="Genomic_DNA"/>
</dbReference>
<proteinExistence type="predicted"/>
<evidence type="ECO:0000313" key="2">
    <source>
        <dbReference type="EMBL" id="GDY65686.1"/>
    </source>
</evidence>
<evidence type="ECO:0000313" key="4">
    <source>
        <dbReference type="Proteomes" id="UP000299211"/>
    </source>
</evidence>
<reference evidence="3 4" key="1">
    <citation type="submission" date="2019-04" db="EMBL/GenBank/DDBJ databases">
        <title>Draft genome sequences of Streptomyces avermitilis ATCC 31267.</title>
        <authorList>
            <person name="Komaki H."/>
            <person name="Tamura T."/>
            <person name="Hosoyama A."/>
        </authorList>
    </citation>
    <scope>NUCLEOTIDE SEQUENCE [LARGE SCALE GENOMIC DNA]</scope>
    <source>
        <strain evidence="3 4">ATCC 31267</strain>
    </source>
</reference>
<dbReference type="GeneID" id="41542619"/>
<comment type="caution">
    <text evidence="2">The sequence shown here is derived from an EMBL/GenBank/DDBJ whole genome shotgun (WGS) entry which is preliminary data.</text>
</comment>
<evidence type="ECO:0000313" key="5">
    <source>
        <dbReference type="Proteomes" id="UP000302139"/>
    </source>
</evidence>
<keyword evidence="1" id="KW-0812">Transmembrane</keyword>
<accession>A0A4D4M071</accession>
<keyword evidence="1" id="KW-1133">Transmembrane helix</keyword>